<sequence>MQNRSIIYYIHVLVFLICYQSIGQTNKKYPKFSWDKVPIAFHFGKKGSLTNSEAKFITSHSNFIVLEKGHGLPQYKNTETGIEETAKKLKKLNPNIKVIFYWNAFLDYPMYEAHNVYENHPEWWLKTKDDAYDLKNGNIRRYDLSNPEVRKWWIETAKKEILNGSTDGVFMDAFIQVASKANIKLWGQEKYDAIQQGLKDLIKETRTALGSDKLIVYNGIRSIPNNNTGNNFPDHTDAVMIEHFGILKSNSKESMLQDIQEMEKAGKTGKIVVFKGWPAEYTWMDKDFMAKSLKEKQKISKENITFPLASFLAGAQENSYFIYNWGYRFKHGATNWYPEFDKPLGKPLHDMKVNGWQLTRDFEHASIWVDLETKDAKIDWKQP</sequence>
<evidence type="ECO:0000313" key="3">
    <source>
        <dbReference type="Proteomes" id="UP001176806"/>
    </source>
</evidence>
<dbReference type="Proteomes" id="UP001176806">
    <property type="component" value="Unassembled WGS sequence"/>
</dbReference>
<dbReference type="InterPro" id="IPR029455">
    <property type="entry name" value="GHL15"/>
</dbReference>
<dbReference type="Pfam" id="PF14885">
    <property type="entry name" value="GHL15"/>
    <property type="match status" value="1"/>
</dbReference>
<name>A0ABT8WLH6_9FLAO</name>
<evidence type="ECO:0000313" key="2">
    <source>
        <dbReference type="EMBL" id="MDO5973839.1"/>
    </source>
</evidence>
<dbReference type="EMBL" id="JAUOEL010000002">
    <property type="protein sequence ID" value="MDO5973839.1"/>
    <property type="molecule type" value="Genomic_DNA"/>
</dbReference>
<dbReference type="SUPFAM" id="SSF51445">
    <property type="entry name" value="(Trans)glycosidases"/>
    <property type="match status" value="1"/>
</dbReference>
<evidence type="ECO:0000256" key="1">
    <source>
        <dbReference type="SAM" id="Phobius"/>
    </source>
</evidence>
<keyword evidence="2" id="KW-0378">Hydrolase</keyword>
<protein>
    <submittedName>
        <fullName evidence="2">Glycoside hydrolase</fullName>
    </submittedName>
</protein>
<dbReference type="RefSeq" id="WP_303300985.1">
    <property type="nucleotide sequence ID" value="NZ_BAABDA010000051.1"/>
</dbReference>
<dbReference type="InterPro" id="IPR017853">
    <property type="entry name" value="GH"/>
</dbReference>
<organism evidence="2 3">
    <name type="scientific">Flavivirga jejuensis</name>
    <dbReference type="NCBI Taxonomy" id="870487"/>
    <lineage>
        <taxon>Bacteria</taxon>
        <taxon>Pseudomonadati</taxon>
        <taxon>Bacteroidota</taxon>
        <taxon>Flavobacteriia</taxon>
        <taxon>Flavobacteriales</taxon>
        <taxon>Flavobacteriaceae</taxon>
        <taxon>Flavivirga</taxon>
    </lineage>
</organism>
<dbReference type="GO" id="GO:0016787">
    <property type="term" value="F:hydrolase activity"/>
    <property type="evidence" value="ECO:0007669"/>
    <property type="project" value="UniProtKB-KW"/>
</dbReference>
<keyword evidence="1" id="KW-0812">Transmembrane</keyword>
<proteinExistence type="predicted"/>
<keyword evidence="3" id="KW-1185">Reference proteome</keyword>
<keyword evidence="1" id="KW-0472">Membrane</keyword>
<accession>A0ABT8WLH6</accession>
<gene>
    <name evidence="2" type="ORF">Q4Q40_06545</name>
</gene>
<dbReference type="Gene3D" id="3.20.20.80">
    <property type="entry name" value="Glycosidases"/>
    <property type="match status" value="1"/>
</dbReference>
<keyword evidence="1" id="KW-1133">Transmembrane helix</keyword>
<reference evidence="2" key="1">
    <citation type="submission" date="2023-07" db="EMBL/GenBank/DDBJ databases">
        <title>Two novel species in the genus Flavivirga.</title>
        <authorList>
            <person name="Kwon K."/>
        </authorList>
    </citation>
    <scope>NUCLEOTIDE SEQUENCE</scope>
    <source>
        <strain evidence="2">KACC 14158</strain>
    </source>
</reference>
<comment type="caution">
    <text evidence="2">The sequence shown here is derived from an EMBL/GenBank/DDBJ whole genome shotgun (WGS) entry which is preliminary data.</text>
</comment>
<feature type="transmembrane region" description="Helical" evidence="1">
    <location>
        <begin position="6"/>
        <end position="22"/>
    </location>
</feature>